<proteinExistence type="predicted"/>
<dbReference type="Gene3D" id="3.50.50.60">
    <property type="entry name" value="FAD/NAD(P)-binding domain"/>
    <property type="match status" value="1"/>
</dbReference>
<dbReference type="PANTHER" id="PTHR42720">
    <property type="entry name" value="GLYCEROL-3-PHOSPHATE DEHYDROGENASE"/>
    <property type="match status" value="1"/>
</dbReference>
<dbReference type="InterPro" id="IPR006076">
    <property type="entry name" value="FAD-dep_OxRdtase"/>
</dbReference>
<dbReference type="InterPro" id="IPR036188">
    <property type="entry name" value="FAD/NAD-bd_sf"/>
</dbReference>
<protein>
    <recommendedName>
        <fullName evidence="1">FAD dependent oxidoreductase domain-containing protein</fullName>
    </recommendedName>
</protein>
<name>X0ZJT1_9ZZZZ</name>
<comment type="caution">
    <text evidence="2">The sequence shown here is derived from an EMBL/GenBank/DDBJ whole genome shotgun (WGS) entry which is preliminary data.</text>
</comment>
<dbReference type="Gene3D" id="3.30.9.10">
    <property type="entry name" value="D-Amino Acid Oxidase, subunit A, domain 2"/>
    <property type="match status" value="1"/>
</dbReference>
<sequence length="156" mass="17709">MNGYPVPHGYLPSGEKLEVSFKEFQRLFKEGKVIKSVGVHLAPTFNIIENKYEVGETVTIGPAYAGPDGKEDYKHTRHEEYYLNMVKPFFPNLKLEDIGLHQVGLRARLKDYYDFVIEKDSKFPNCVNIIGIDSPGLTASLAIAKYVKELIEDNKN</sequence>
<evidence type="ECO:0000259" key="1">
    <source>
        <dbReference type="Pfam" id="PF01266"/>
    </source>
</evidence>
<dbReference type="Pfam" id="PF01266">
    <property type="entry name" value="DAO"/>
    <property type="match status" value="1"/>
</dbReference>
<evidence type="ECO:0000313" key="2">
    <source>
        <dbReference type="EMBL" id="GAG58362.1"/>
    </source>
</evidence>
<organism evidence="2">
    <name type="scientific">marine sediment metagenome</name>
    <dbReference type="NCBI Taxonomy" id="412755"/>
    <lineage>
        <taxon>unclassified sequences</taxon>
        <taxon>metagenomes</taxon>
        <taxon>ecological metagenomes</taxon>
    </lineage>
</organism>
<dbReference type="PANTHER" id="PTHR42720:SF1">
    <property type="entry name" value="GLYCEROL 3-PHOSPHATE OXIDASE"/>
    <property type="match status" value="1"/>
</dbReference>
<dbReference type="EMBL" id="BART01003563">
    <property type="protein sequence ID" value="GAG58362.1"/>
    <property type="molecule type" value="Genomic_DNA"/>
</dbReference>
<reference evidence="2" key="1">
    <citation type="journal article" date="2014" name="Front. Microbiol.">
        <title>High frequency of phylogenetically diverse reductive dehalogenase-homologous genes in deep subseafloor sedimentary metagenomes.</title>
        <authorList>
            <person name="Kawai M."/>
            <person name="Futagami T."/>
            <person name="Toyoda A."/>
            <person name="Takaki Y."/>
            <person name="Nishi S."/>
            <person name="Hori S."/>
            <person name="Arai W."/>
            <person name="Tsubouchi T."/>
            <person name="Morono Y."/>
            <person name="Uchiyama I."/>
            <person name="Ito T."/>
            <person name="Fujiyama A."/>
            <person name="Inagaki F."/>
            <person name="Takami H."/>
        </authorList>
    </citation>
    <scope>NUCLEOTIDE SEQUENCE</scope>
    <source>
        <strain evidence="2">Expedition CK06-06</strain>
    </source>
</reference>
<gene>
    <name evidence="2" type="ORF">S01H4_09703</name>
</gene>
<accession>X0ZJT1</accession>
<dbReference type="AlphaFoldDB" id="X0ZJT1"/>
<feature type="domain" description="FAD dependent oxidoreductase" evidence="1">
    <location>
        <begin position="32"/>
        <end position="150"/>
    </location>
</feature>
<dbReference type="InterPro" id="IPR052745">
    <property type="entry name" value="G3P_Oxidase/Oxidoreductase"/>
</dbReference>